<evidence type="ECO:0000259" key="8">
    <source>
        <dbReference type="SMART" id="SM00841"/>
    </source>
</evidence>
<evidence type="ECO:0000256" key="6">
    <source>
        <dbReference type="ARBA" id="ARBA00022917"/>
    </source>
</evidence>
<evidence type="ECO:0000256" key="5">
    <source>
        <dbReference type="ARBA" id="ARBA00022768"/>
    </source>
</evidence>
<dbReference type="SUPFAM" id="SSF50249">
    <property type="entry name" value="Nucleic acid-binding proteins"/>
    <property type="match status" value="1"/>
</dbReference>
<feature type="domain" description="Elongation factor P C-terminal" evidence="8">
    <location>
        <begin position="130"/>
        <end position="185"/>
    </location>
</feature>
<dbReference type="Gene3D" id="2.40.50.140">
    <property type="entry name" value="Nucleic acid-binding proteins"/>
    <property type="match status" value="2"/>
</dbReference>
<evidence type="ECO:0000259" key="9">
    <source>
        <dbReference type="SMART" id="SM01185"/>
    </source>
</evidence>
<keyword evidence="4 7" id="KW-0963">Cytoplasm</keyword>
<dbReference type="NCBIfam" id="NF001810">
    <property type="entry name" value="PRK00529.1"/>
    <property type="match status" value="1"/>
</dbReference>
<sequence length="191" mass="21491">MLSYTDLKKGVVFIRDGKPWEVIDSSFSRMQQRKAVVQAKIRDLATGKIVEKTFQPSDYFEEANVEKRPLIFLYKHREDFVFNEPGKPQQRFTLEASTVGDAARWLKPNTEITAVFFGDKLLTFSLPIKMDLKVTEAPPGIQGDRSQGGTKAVTLETGASIQAPLFINTGDVIRINTETGDYVERVSKESL</sequence>
<dbReference type="SUPFAM" id="SSF50104">
    <property type="entry name" value="Translation proteins SH3-like domain"/>
    <property type="match status" value="1"/>
</dbReference>
<evidence type="ECO:0000256" key="4">
    <source>
        <dbReference type="ARBA" id="ARBA00022490"/>
    </source>
</evidence>
<protein>
    <recommendedName>
        <fullName evidence="7">Elongation factor P</fullName>
        <shortName evidence="7">EF-P</shortName>
    </recommendedName>
</protein>
<evidence type="ECO:0000256" key="7">
    <source>
        <dbReference type="HAMAP-Rule" id="MF_00141"/>
    </source>
</evidence>
<dbReference type="Pfam" id="PF09285">
    <property type="entry name" value="Elong-fact-P_C"/>
    <property type="match status" value="1"/>
</dbReference>
<dbReference type="InterPro" id="IPR012340">
    <property type="entry name" value="NA-bd_OB-fold"/>
</dbReference>
<dbReference type="UniPathway" id="UPA00345"/>
<comment type="pathway">
    <text evidence="2 7">Protein biosynthesis; polypeptide chain elongation.</text>
</comment>
<proteinExistence type="inferred from homology"/>
<dbReference type="FunFam" id="2.30.30.30:FF:000003">
    <property type="entry name" value="Elongation factor P"/>
    <property type="match status" value="1"/>
</dbReference>
<dbReference type="Proteomes" id="UP000178510">
    <property type="component" value="Unassembled WGS sequence"/>
</dbReference>
<feature type="domain" description="Translation elongation factor P/YeiP central" evidence="9">
    <location>
        <begin position="67"/>
        <end position="122"/>
    </location>
</feature>
<dbReference type="Gene3D" id="2.30.30.30">
    <property type="match status" value="1"/>
</dbReference>
<evidence type="ECO:0000256" key="2">
    <source>
        <dbReference type="ARBA" id="ARBA00004815"/>
    </source>
</evidence>
<dbReference type="Pfam" id="PF08207">
    <property type="entry name" value="EFP_N"/>
    <property type="match status" value="1"/>
</dbReference>
<comment type="similarity">
    <text evidence="3 7">Belongs to the elongation factor P family.</text>
</comment>
<evidence type="ECO:0000256" key="1">
    <source>
        <dbReference type="ARBA" id="ARBA00004496"/>
    </source>
</evidence>
<accession>A0A1G2KW25</accession>
<dbReference type="GO" id="GO:0043043">
    <property type="term" value="P:peptide biosynthetic process"/>
    <property type="evidence" value="ECO:0007669"/>
    <property type="project" value="InterPro"/>
</dbReference>
<dbReference type="SMART" id="SM00841">
    <property type="entry name" value="Elong-fact-P_C"/>
    <property type="match status" value="1"/>
</dbReference>
<dbReference type="AlphaFoldDB" id="A0A1G2KW25"/>
<dbReference type="GO" id="GO:0003746">
    <property type="term" value="F:translation elongation factor activity"/>
    <property type="evidence" value="ECO:0007669"/>
    <property type="project" value="UniProtKB-UniRule"/>
</dbReference>
<dbReference type="HAMAP" id="MF_00141">
    <property type="entry name" value="EF_P"/>
    <property type="match status" value="1"/>
</dbReference>
<dbReference type="STRING" id="1802274.A3J58_00900"/>
<evidence type="ECO:0000256" key="3">
    <source>
        <dbReference type="ARBA" id="ARBA00009479"/>
    </source>
</evidence>
<keyword evidence="5 7" id="KW-0251">Elongation factor</keyword>
<dbReference type="PIRSF" id="PIRSF005901">
    <property type="entry name" value="EF-P"/>
    <property type="match status" value="1"/>
</dbReference>
<dbReference type="InterPro" id="IPR008991">
    <property type="entry name" value="Translation_prot_SH3-like_sf"/>
</dbReference>
<dbReference type="FunFam" id="2.40.50.140:FF:000004">
    <property type="entry name" value="Elongation factor P"/>
    <property type="match status" value="1"/>
</dbReference>
<dbReference type="InterPro" id="IPR015365">
    <property type="entry name" value="Elong-fact-P_C"/>
</dbReference>
<dbReference type="SMART" id="SM01185">
    <property type="entry name" value="EFP"/>
    <property type="match status" value="1"/>
</dbReference>
<dbReference type="InterPro" id="IPR001059">
    <property type="entry name" value="Transl_elong_P/YeiP_cen"/>
</dbReference>
<keyword evidence="6 7" id="KW-0648">Protein biosynthesis</keyword>
<evidence type="ECO:0000313" key="11">
    <source>
        <dbReference type="Proteomes" id="UP000178510"/>
    </source>
</evidence>
<organism evidence="10 11">
    <name type="scientific">Candidatus Sungbacteria bacterium RIFCSPHIGHO2_02_FULL_52_23</name>
    <dbReference type="NCBI Taxonomy" id="1802274"/>
    <lineage>
        <taxon>Bacteria</taxon>
        <taxon>Candidatus Sungiibacteriota</taxon>
    </lineage>
</organism>
<dbReference type="InterPro" id="IPR020599">
    <property type="entry name" value="Transl_elong_fac_P/YeiP"/>
</dbReference>
<reference evidence="10 11" key="1">
    <citation type="journal article" date="2016" name="Nat. Commun.">
        <title>Thousands of microbial genomes shed light on interconnected biogeochemical processes in an aquifer system.</title>
        <authorList>
            <person name="Anantharaman K."/>
            <person name="Brown C.T."/>
            <person name="Hug L.A."/>
            <person name="Sharon I."/>
            <person name="Castelle C.J."/>
            <person name="Probst A.J."/>
            <person name="Thomas B.C."/>
            <person name="Singh A."/>
            <person name="Wilkins M.J."/>
            <person name="Karaoz U."/>
            <person name="Brodie E.L."/>
            <person name="Williams K.H."/>
            <person name="Hubbard S.S."/>
            <person name="Banfield J.F."/>
        </authorList>
    </citation>
    <scope>NUCLEOTIDE SEQUENCE [LARGE SCALE GENOMIC DNA]</scope>
</reference>
<comment type="caution">
    <text evidence="10">The sequence shown here is derived from an EMBL/GenBank/DDBJ whole genome shotgun (WGS) entry which is preliminary data.</text>
</comment>
<dbReference type="InterPro" id="IPR013185">
    <property type="entry name" value="Transl_elong_KOW-like"/>
</dbReference>
<dbReference type="InterPro" id="IPR014722">
    <property type="entry name" value="Rib_uL2_dom2"/>
</dbReference>
<dbReference type="EMBL" id="MHQM01000022">
    <property type="protein sequence ID" value="OHA03626.1"/>
    <property type="molecule type" value="Genomic_DNA"/>
</dbReference>
<gene>
    <name evidence="7" type="primary">efp</name>
    <name evidence="10" type="ORF">A3J58_00900</name>
</gene>
<dbReference type="GO" id="GO:0005829">
    <property type="term" value="C:cytosol"/>
    <property type="evidence" value="ECO:0007669"/>
    <property type="project" value="UniProtKB-ARBA"/>
</dbReference>
<name>A0A1G2KW25_9BACT</name>
<dbReference type="PANTHER" id="PTHR30053">
    <property type="entry name" value="ELONGATION FACTOR P"/>
    <property type="match status" value="1"/>
</dbReference>
<dbReference type="InterPro" id="IPR011768">
    <property type="entry name" value="Transl_elongation_fac_P"/>
</dbReference>
<comment type="subcellular location">
    <subcellularLocation>
        <location evidence="1 7">Cytoplasm</location>
    </subcellularLocation>
</comment>
<comment type="function">
    <text evidence="7">Involved in peptide bond synthesis. Stimulates efficient translation and peptide-bond synthesis on native or reconstituted 70S ribosomes in vitro. Probably functions indirectly by altering the affinity of the ribosome for aminoacyl-tRNA, thus increasing their reactivity as acceptors for peptidyl transferase.</text>
</comment>
<evidence type="ECO:0000313" key="10">
    <source>
        <dbReference type="EMBL" id="OHA03626.1"/>
    </source>
</evidence>
<dbReference type="CDD" id="cd05794">
    <property type="entry name" value="S1_EF-P_repeat_2"/>
    <property type="match status" value="1"/>
</dbReference>
<dbReference type="PANTHER" id="PTHR30053:SF12">
    <property type="entry name" value="ELONGATION FACTOR P (EF-P) FAMILY PROTEIN"/>
    <property type="match status" value="1"/>
</dbReference>